<dbReference type="OrthoDB" id="5425486at2759"/>
<keyword evidence="4" id="KW-1185">Reference proteome</keyword>
<dbReference type="SUPFAM" id="SSF55620">
    <property type="entry name" value="Tetrahydrobiopterin biosynthesis enzymes-like"/>
    <property type="match status" value="1"/>
</dbReference>
<evidence type="ECO:0000313" key="4">
    <source>
        <dbReference type="Proteomes" id="UP000034841"/>
    </source>
</evidence>
<protein>
    <submittedName>
        <fullName evidence="3">FolB domain protein</fullName>
    </submittedName>
</protein>
<dbReference type="Pfam" id="PF02152">
    <property type="entry name" value="FolB"/>
    <property type="match status" value="1"/>
</dbReference>
<evidence type="ECO:0000256" key="1">
    <source>
        <dbReference type="ARBA" id="ARBA00022909"/>
    </source>
</evidence>
<dbReference type="Gene3D" id="3.30.1130.10">
    <property type="match status" value="2"/>
</dbReference>
<dbReference type="EMBL" id="LBBL01000123">
    <property type="protein sequence ID" value="KKF95068.1"/>
    <property type="molecule type" value="Genomic_DNA"/>
</dbReference>
<dbReference type="Proteomes" id="UP000034841">
    <property type="component" value="Unassembled WGS sequence"/>
</dbReference>
<organism evidence="3 4">
    <name type="scientific">Ceratocystis fimbriata f. sp. platani</name>
    <dbReference type="NCBI Taxonomy" id="88771"/>
    <lineage>
        <taxon>Eukaryota</taxon>
        <taxon>Fungi</taxon>
        <taxon>Dikarya</taxon>
        <taxon>Ascomycota</taxon>
        <taxon>Pezizomycotina</taxon>
        <taxon>Sordariomycetes</taxon>
        <taxon>Hypocreomycetidae</taxon>
        <taxon>Microascales</taxon>
        <taxon>Ceratocystidaceae</taxon>
        <taxon>Ceratocystis</taxon>
    </lineage>
</organism>
<dbReference type="GO" id="GO:0004150">
    <property type="term" value="F:dihydroneopterin aldolase activity"/>
    <property type="evidence" value="ECO:0007669"/>
    <property type="project" value="InterPro"/>
</dbReference>
<keyword evidence="1" id="KW-0289">Folate biosynthesis</keyword>
<feature type="domain" description="Dihydroneopterin aldolase/epimerase" evidence="2">
    <location>
        <begin position="206"/>
        <end position="318"/>
    </location>
</feature>
<dbReference type="InterPro" id="IPR006157">
    <property type="entry name" value="FolB_dom"/>
</dbReference>
<evidence type="ECO:0000313" key="3">
    <source>
        <dbReference type="EMBL" id="KKF95068.1"/>
    </source>
</evidence>
<reference evidence="3 4" key="1">
    <citation type="submission" date="2015-04" db="EMBL/GenBank/DDBJ databases">
        <title>Genome sequence of Ceratocystis platani, a major pathogen of plane trees.</title>
        <authorList>
            <person name="Belbahri L."/>
        </authorList>
    </citation>
    <scope>NUCLEOTIDE SEQUENCE [LARGE SCALE GENOMIC DNA]</scope>
    <source>
        <strain evidence="3 4">CFO</strain>
    </source>
</reference>
<dbReference type="SMART" id="SM00905">
    <property type="entry name" value="FolB"/>
    <property type="match status" value="1"/>
</dbReference>
<comment type="caution">
    <text evidence="3">The sequence shown here is derived from an EMBL/GenBank/DDBJ whole genome shotgun (WGS) entry which is preliminary data.</text>
</comment>
<dbReference type="InterPro" id="IPR043133">
    <property type="entry name" value="GTP-CH-I_C/QueF"/>
</dbReference>
<gene>
    <name evidence="3" type="ORF">CFO_g2593</name>
</gene>
<sequence length="319" mass="34599">MDTLWQVRVCAGEPTGSVKVTNLASTIKAGHDAWGRTNKMQPVSISVAVSLRQPFQRATATDNMADDTVHYGQLSKAILAALAVVNQRQSSGNNGFDEPITLRAVLDVIWAALTGTTIDGTSTETLVSPFLNLDYIRALSVSVLFPKASLLGSGVSLTGMAVYKPEAGKLKKQAESEAKAQVEKKEERTKKDDRQETLVQNFGVALKIHEMRVPTLIGLNDNERLGRQIVLTDVQIDRYSEHEDLYTGLEAIVQKSMDDSSFGTLEALASKVAGDIKQDFLAGREASTETKAYWQLKLSMTKPTAVPMAEGACVELVVA</sequence>
<accession>A0A0F8BRA1</accession>
<name>A0A0F8BRA1_CERFI</name>
<dbReference type="GO" id="GO:0046656">
    <property type="term" value="P:folic acid biosynthetic process"/>
    <property type="evidence" value="ECO:0007669"/>
    <property type="project" value="UniProtKB-KW"/>
</dbReference>
<evidence type="ECO:0000259" key="2">
    <source>
        <dbReference type="SMART" id="SM00905"/>
    </source>
</evidence>
<dbReference type="AlphaFoldDB" id="A0A0F8BRA1"/>
<proteinExistence type="predicted"/>